<organism evidence="3 4">
    <name type="scientific">Hydrococcus rivularis NIES-593</name>
    <dbReference type="NCBI Taxonomy" id="1921803"/>
    <lineage>
        <taxon>Bacteria</taxon>
        <taxon>Bacillati</taxon>
        <taxon>Cyanobacteriota</taxon>
        <taxon>Cyanophyceae</taxon>
        <taxon>Pleurocapsales</taxon>
        <taxon>Hydrococcaceae</taxon>
        <taxon>Hydrococcus</taxon>
    </lineage>
</organism>
<proteinExistence type="inferred from homology"/>
<reference evidence="3 4" key="1">
    <citation type="submission" date="2016-11" db="EMBL/GenBank/DDBJ databases">
        <title>Draft Genome Sequences of Nine Cyanobacterial Strains from Diverse Habitats.</title>
        <authorList>
            <person name="Zhu T."/>
            <person name="Hou S."/>
            <person name="Lu X."/>
            <person name="Hess W.R."/>
        </authorList>
    </citation>
    <scope>NUCLEOTIDE SEQUENCE [LARGE SCALE GENOMIC DNA]</scope>
    <source>
        <strain evidence="3 4">NIES-593</strain>
    </source>
</reference>
<dbReference type="InterPro" id="IPR013538">
    <property type="entry name" value="ASHA1/2-like_C"/>
</dbReference>
<comment type="caution">
    <text evidence="3">The sequence shown here is derived from an EMBL/GenBank/DDBJ whole genome shotgun (WGS) entry which is preliminary data.</text>
</comment>
<accession>A0A1U7HRB0</accession>
<dbReference type="STRING" id="1921803.NIES593_03205"/>
<dbReference type="InterPro" id="IPR023393">
    <property type="entry name" value="START-like_dom_sf"/>
</dbReference>
<dbReference type="SUPFAM" id="SSF55961">
    <property type="entry name" value="Bet v1-like"/>
    <property type="match status" value="1"/>
</dbReference>
<gene>
    <name evidence="3" type="ORF">NIES593_03205</name>
</gene>
<name>A0A1U7HRB0_9CYAN</name>
<dbReference type="AlphaFoldDB" id="A0A1U7HRB0"/>
<sequence length="195" mass="22545">MTQTVKIDIFYPYPPEKVWKVLTNRRALAAWLMENDFEPRLGHKFQFYGDSLPGLRTRIQCEVIELDEPQRLAYTWQERPTAEPSLVIWTLIAVDGGTQLQLKHLETCYAAAIATSPKAPIAIPKRVTEQGSSRLHPQAMMLNSYGYPLYRTTDIQPPILIATPQLFEWDYYLNQKLLEVLQREQLEVGVQKLVD</sequence>
<feature type="domain" description="Activator of Hsp90 ATPase homologue 1/2-like C-terminal" evidence="2">
    <location>
        <begin position="13"/>
        <end position="107"/>
    </location>
</feature>
<evidence type="ECO:0000313" key="4">
    <source>
        <dbReference type="Proteomes" id="UP000186868"/>
    </source>
</evidence>
<evidence type="ECO:0000256" key="1">
    <source>
        <dbReference type="ARBA" id="ARBA00006817"/>
    </source>
</evidence>
<dbReference type="EMBL" id="MRCB01000002">
    <property type="protein sequence ID" value="OKH26099.1"/>
    <property type="molecule type" value="Genomic_DNA"/>
</dbReference>
<dbReference type="Proteomes" id="UP000186868">
    <property type="component" value="Unassembled WGS sequence"/>
</dbReference>
<dbReference type="OrthoDB" id="2355173at2"/>
<dbReference type="RefSeq" id="WP_073598207.1">
    <property type="nucleotide sequence ID" value="NZ_MRCB01000002.1"/>
</dbReference>
<evidence type="ECO:0000313" key="3">
    <source>
        <dbReference type="EMBL" id="OKH26099.1"/>
    </source>
</evidence>
<evidence type="ECO:0000259" key="2">
    <source>
        <dbReference type="Pfam" id="PF08327"/>
    </source>
</evidence>
<comment type="similarity">
    <text evidence="1">Belongs to the AHA1 family.</text>
</comment>
<protein>
    <recommendedName>
        <fullName evidence="2">Activator of Hsp90 ATPase homologue 1/2-like C-terminal domain-containing protein</fullName>
    </recommendedName>
</protein>
<dbReference type="Pfam" id="PF08327">
    <property type="entry name" value="AHSA1"/>
    <property type="match status" value="1"/>
</dbReference>
<dbReference type="Gene3D" id="3.30.530.20">
    <property type="match status" value="1"/>
</dbReference>
<dbReference type="CDD" id="cd07814">
    <property type="entry name" value="SRPBCC_CalC_Aha1-like"/>
    <property type="match status" value="1"/>
</dbReference>
<keyword evidence="4" id="KW-1185">Reference proteome</keyword>